<protein>
    <submittedName>
        <fullName evidence="2">Uncharacterized protein</fullName>
    </submittedName>
</protein>
<dbReference type="EMBL" id="LAZR01000625">
    <property type="protein sequence ID" value="KKN62413.1"/>
    <property type="molecule type" value="Genomic_DNA"/>
</dbReference>
<evidence type="ECO:0000313" key="2">
    <source>
        <dbReference type="EMBL" id="KKN62413.1"/>
    </source>
</evidence>
<keyword evidence="1" id="KW-1133">Transmembrane helix</keyword>
<feature type="transmembrane region" description="Helical" evidence="1">
    <location>
        <begin position="27"/>
        <end position="47"/>
    </location>
</feature>
<keyword evidence="1" id="KW-0812">Transmembrane</keyword>
<evidence type="ECO:0000256" key="1">
    <source>
        <dbReference type="SAM" id="Phobius"/>
    </source>
</evidence>
<reference evidence="2" key="1">
    <citation type="journal article" date="2015" name="Nature">
        <title>Complex archaea that bridge the gap between prokaryotes and eukaryotes.</title>
        <authorList>
            <person name="Spang A."/>
            <person name="Saw J.H."/>
            <person name="Jorgensen S.L."/>
            <person name="Zaremba-Niedzwiedzka K."/>
            <person name="Martijn J."/>
            <person name="Lind A.E."/>
            <person name="van Eijk R."/>
            <person name="Schleper C."/>
            <person name="Guy L."/>
            <person name="Ettema T.J."/>
        </authorList>
    </citation>
    <scope>NUCLEOTIDE SEQUENCE</scope>
</reference>
<name>A0A0F9V9B4_9ZZZZ</name>
<sequence length="119" mass="13488">MSLIIASIIILIIGIIITVKKPESEDIGIVCIVIGAIITSAIVLTFLGSYYGCKSEILAFEETRLTYERARTNNENIEIAAIQLDIAEQNRWLRTQQYWNETIFDIAIPDEIMQLEVIK</sequence>
<gene>
    <name evidence="2" type="ORF">LCGC14_0512100</name>
</gene>
<proteinExistence type="predicted"/>
<accession>A0A0F9V9B4</accession>
<dbReference type="AlphaFoldDB" id="A0A0F9V9B4"/>
<organism evidence="2">
    <name type="scientific">marine sediment metagenome</name>
    <dbReference type="NCBI Taxonomy" id="412755"/>
    <lineage>
        <taxon>unclassified sequences</taxon>
        <taxon>metagenomes</taxon>
        <taxon>ecological metagenomes</taxon>
    </lineage>
</organism>
<keyword evidence="1" id="KW-0472">Membrane</keyword>
<comment type="caution">
    <text evidence="2">The sequence shown here is derived from an EMBL/GenBank/DDBJ whole genome shotgun (WGS) entry which is preliminary data.</text>
</comment>